<proteinExistence type="predicted"/>
<dbReference type="InterPro" id="IPR036397">
    <property type="entry name" value="RNaseH_sf"/>
</dbReference>
<evidence type="ECO:0000256" key="8">
    <source>
        <dbReference type="ARBA" id="ARBA00022884"/>
    </source>
</evidence>
<evidence type="ECO:0000256" key="6">
    <source>
        <dbReference type="ARBA" id="ARBA00022801"/>
    </source>
</evidence>
<dbReference type="Proteomes" id="UP000765509">
    <property type="component" value="Unassembled WGS sequence"/>
</dbReference>
<dbReference type="PROSITE" id="PS50994">
    <property type="entry name" value="INTEGRASE"/>
    <property type="match status" value="1"/>
</dbReference>
<dbReference type="GO" id="GO:0005634">
    <property type="term" value="C:nucleus"/>
    <property type="evidence" value="ECO:0007669"/>
    <property type="project" value="UniProtKB-ARBA"/>
</dbReference>
<dbReference type="PANTHER" id="PTHR42648">
    <property type="entry name" value="TRANSPOSASE, PUTATIVE-RELATED"/>
    <property type="match status" value="1"/>
</dbReference>
<evidence type="ECO:0000256" key="1">
    <source>
        <dbReference type="ARBA" id="ARBA00022578"/>
    </source>
</evidence>
<keyword evidence="12" id="KW-0233">DNA recombination</keyword>
<evidence type="ECO:0000256" key="5">
    <source>
        <dbReference type="ARBA" id="ARBA00022759"/>
    </source>
</evidence>
<reference evidence="16" key="1">
    <citation type="submission" date="2021-03" db="EMBL/GenBank/DDBJ databases">
        <title>Draft genome sequence of rust myrtle Austropuccinia psidii MF-1, a brazilian biotype.</title>
        <authorList>
            <person name="Quecine M.C."/>
            <person name="Pachon D.M.R."/>
            <person name="Bonatelli M.L."/>
            <person name="Correr F.H."/>
            <person name="Franceschini L.M."/>
            <person name="Leite T.F."/>
            <person name="Margarido G.R.A."/>
            <person name="Almeida C.A."/>
            <person name="Ferrarezi J.A."/>
            <person name="Labate C.A."/>
        </authorList>
    </citation>
    <scope>NUCLEOTIDE SEQUENCE</scope>
    <source>
        <strain evidence="16">MF-1</strain>
    </source>
</reference>
<keyword evidence="5" id="KW-0255">Endonuclease</keyword>
<keyword evidence="2" id="KW-0548">Nucleotidyltransferase</keyword>
<evidence type="ECO:0000256" key="13">
    <source>
        <dbReference type="ARBA" id="ARBA00048173"/>
    </source>
</evidence>
<comment type="caution">
    <text evidence="16">The sequence shown here is derived from an EMBL/GenBank/DDBJ whole genome shotgun (WGS) entry which is preliminary data.</text>
</comment>
<keyword evidence="9" id="KW-0229">DNA integration</keyword>
<dbReference type="GO" id="GO:0003887">
    <property type="term" value="F:DNA-directed DNA polymerase activity"/>
    <property type="evidence" value="ECO:0007669"/>
    <property type="project" value="UniProtKB-KW"/>
</dbReference>
<keyword evidence="8" id="KW-0694">RNA-binding</keyword>
<evidence type="ECO:0000256" key="12">
    <source>
        <dbReference type="ARBA" id="ARBA00023172"/>
    </source>
</evidence>
<dbReference type="GO" id="GO:0004519">
    <property type="term" value="F:endonuclease activity"/>
    <property type="evidence" value="ECO:0007669"/>
    <property type="project" value="UniProtKB-KW"/>
</dbReference>
<keyword evidence="10" id="KW-0695">RNA-directed DNA polymerase</keyword>
<comment type="catalytic activity">
    <reaction evidence="14">
        <text>DNA(n) + a 2'-deoxyribonucleoside 5'-triphosphate = DNA(n+1) + diphosphate</text>
        <dbReference type="Rhea" id="RHEA:22508"/>
        <dbReference type="Rhea" id="RHEA-COMP:17339"/>
        <dbReference type="Rhea" id="RHEA-COMP:17340"/>
        <dbReference type="ChEBI" id="CHEBI:33019"/>
        <dbReference type="ChEBI" id="CHEBI:61560"/>
        <dbReference type="ChEBI" id="CHEBI:173112"/>
        <dbReference type="EC" id="2.7.7.7"/>
    </reaction>
</comment>
<protein>
    <recommendedName>
        <fullName evidence="15">Integrase catalytic domain-containing protein</fullName>
    </recommendedName>
</protein>
<evidence type="ECO:0000256" key="2">
    <source>
        <dbReference type="ARBA" id="ARBA00022695"/>
    </source>
</evidence>
<keyword evidence="11" id="KW-0239">DNA-directed DNA polymerase</keyword>
<dbReference type="GO" id="GO:0003964">
    <property type="term" value="F:RNA-directed DNA polymerase activity"/>
    <property type="evidence" value="ECO:0007669"/>
    <property type="project" value="UniProtKB-KW"/>
</dbReference>
<evidence type="ECO:0000256" key="9">
    <source>
        <dbReference type="ARBA" id="ARBA00022908"/>
    </source>
</evidence>
<evidence type="ECO:0000259" key="15">
    <source>
        <dbReference type="PROSITE" id="PS50994"/>
    </source>
</evidence>
<name>A0A9Q3EYB8_9BASI</name>
<keyword evidence="3" id="KW-0540">Nuclease</keyword>
<keyword evidence="11" id="KW-0808">Transferase</keyword>
<evidence type="ECO:0000256" key="7">
    <source>
        <dbReference type="ARBA" id="ARBA00022842"/>
    </source>
</evidence>
<keyword evidence="7" id="KW-0460">Magnesium</keyword>
<comment type="catalytic activity">
    <reaction evidence="13">
        <text>DNA(n) + a 2'-deoxyribonucleoside 5'-triphosphate = DNA(n+1) + diphosphate</text>
        <dbReference type="Rhea" id="RHEA:22508"/>
        <dbReference type="Rhea" id="RHEA-COMP:17339"/>
        <dbReference type="Rhea" id="RHEA-COMP:17340"/>
        <dbReference type="ChEBI" id="CHEBI:33019"/>
        <dbReference type="ChEBI" id="CHEBI:61560"/>
        <dbReference type="ChEBI" id="CHEBI:173112"/>
        <dbReference type="EC" id="2.7.7.49"/>
    </reaction>
</comment>
<dbReference type="OrthoDB" id="2802215at2759"/>
<dbReference type="GO" id="GO:0046872">
    <property type="term" value="F:metal ion binding"/>
    <property type="evidence" value="ECO:0007669"/>
    <property type="project" value="UniProtKB-KW"/>
</dbReference>
<dbReference type="GO" id="GO:0003723">
    <property type="term" value="F:RNA binding"/>
    <property type="evidence" value="ECO:0007669"/>
    <property type="project" value="UniProtKB-KW"/>
</dbReference>
<accession>A0A9Q3EYB8</accession>
<evidence type="ECO:0000256" key="4">
    <source>
        <dbReference type="ARBA" id="ARBA00022723"/>
    </source>
</evidence>
<dbReference type="InterPro" id="IPR012337">
    <property type="entry name" value="RNaseH-like_sf"/>
</dbReference>
<dbReference type="SUPFAM" id="SSF53098">
    <property type="entry name" value="Ribonuclease H-like"/>
    <property type="match status" value="1"/>
</dbReference>
<feature type="domain" description="Integrase catalytic" evidence="15">
    <location>
        <begin position="1"/>
        <end position="138"/>
    </location>
</feature>
<evidence type="ECO:0000256" key="3">
    <source>
        <dbReference type="ARBA" id="ARBA00022722"/>
    </source>
</evidence>
<evidence type="ECO:0000313" key="16">
    <source>
        <dbReference type="EMBL" id="MBW0528187.1"/>
    </source>
</evidence>
<dbReference type="InterPro" id="IPR039537">
    <property type="entry name" value="Retrotran_Ty1/copia-like"/>
</dbReference>
<dbReference type="AlphaFoldDB" id="A0A9Q3EYB8"/>
<dbReference type="GO" id="GO:0016787">
    <property type="term" value="F:hydrolase activity"/>
    <property type="evidence" value="ECO:0007669"/>
    <property type="project" value="UniProtKB-KW"/>
</dbReference>
<keyword evidence="6" id="KW-0378">Hydrolase</keyword>
<evidence type="ECO:0000256" key="14">
    <source>
        <dbReference type="ARBA" id="ARBA00049244"/>
    </source>
</evidence>
<dbReference type="PANTHER" id="PTHR42648:SF11">
    <property type="entry name" value="TRANSPOSON TY4-P GAG-POL POLYPROTEIN"/>
    <property type="match status" value="1"/>
</dbReference>
<organism evidence="16 17">
    <name type="scientific">Austropuccinia psidii MF-1</name>
    <dbReference type="NCBI Taxonomy" id="1389203"/>
    <lineage>
        <taxon>Eukaryota</taxon>
        <taxon>Fungi</taxon>
        <taxon>Dikarya</taxon>
        <taxon>Basidiomycota</taxon>
        <taxon>Pucciniomycotina</taxon>
        <taxon>Pucciniomycetes</taxon>
        <taxon>Pucciniales</taxon>
        <taxon>Sphaerophragmiaceae</taxon>
        <taxon>Austropuccinia</taxon>
    </lineage>
</organism>
<evidence type="ECO:0000313" key="17">
    <source>
        <dbReference type="Proteomes" id="UP000765509"/>
    </source>
</evidence>
<evidence type="ECO:0000256" key="11">
    <source>
        <dbReference type="ARBA" id="ARBA00022932"/>
    </source>
</evidence>
<dbReference type="GO" id="GO:0006310">
    <property type="term" value="P:DNA recombination"/>
    <property type="evidence" value="ECO:0007669"/>
    <property type="project" value="UniProtKB-KW"/>
</dbReference>
<dbReference type="InterPro" id="IPR001584">
    <property type="entry name" value="Integrase_cat-core"/>
</dbReference>
<keyword evidence="4" id="KW-0479">Metal-binding</keyword>
<gene>
    <name evidence="16" type="ORF">O181_067902</name>
</gene>
<dbReference type="EMBL" id="AVOT02034140">
    <property type="protein sequence ID" value="MBW0528187.1"/>
    <property type="molecule type" value="Genomic_DNA"/>
</dbReference>
<dbReference type="Gene3D" id="3.30.420.10">
    <property type="entry name" value="Ribonuclease H-like superfamily/Ribonuclease H"/>
    <property type="match status" value="1"/>
</dbReference>
<keyword evidence="17" id="KW-1185">Reference proteome</keyword>
<sequence>MIIQDHFSSLATFYALKIKSEAPQFLMNWIAQFANLMAHLVKRLWTDNAGEFLSKSLKIFLEQRGIIHEKFVPYEHHQAGKIERTNRTIAEAARSMLIERNLGTALWPYAFRHACWVFNRVLHVDSNKTPYELMTGRQPDLTPLQVFGCKAFVHNLNHRKDLLAKARELLHLGVAENWN</sequence>
<dbReference type="GO" id="GO:0015074">
    <property type="term" value="P:DNA integration"/>
    <property type="evidence" value="ECO:0007669"/>
    <property type="project" value="UniProtKB-KW"/>
</dbReference>
<dbReference type="GO" id="GO:0032196">
    <property type="term" value="P:transposition"/>
    <property type="evidence" value="ECO:0007669"/>
    <property type="project" value="UniProtKB-KW"/>
</dbReference>
<evidence type="ECO:0000256" key="10">
    <source>
        <dbReference type="ARBA" id="ARBA00022918"/>
    </source>
</evidence>
<keyword evidence="1" id="KW-0815">Transposition</keyword>